<dbReference type="CDD" id="cd04586">
    <property type="entry name" value="CBS_pair_BON_assoc"/>
    <property type="match status" value="1"/>
</dbReference>
<reference evidence="4 5" key="1">
    <citation type="submission" date="2016-10" db="EMBL/GenBank/DDBJ databases">
        <authorList>
            <person name="de Groot N.N."/>
        </authorList>
    </citation>
    <scope>NUCLEOTIDE SEQUENCE [LARGE SCALE GENOMIC DNA]</scope>
    <source>
        <strain evidence="4 5">Nm1</strain>
    </source>
</reference>
<proteinExistence type="predicted"/>
<feature type="domain" description="CBS" evidence="3">
    <location>
        <begin position="7"/>
        <end position="63"/>
    </location>
</feature>
<dbReference type="STRING" id="44576.SAMN05421881_101012"/>
<evidence type="ECO:0000256" key="2">
    <source>
        <dbReference type="PROSITE-ProRule" id="PRU00703"/>
    </source>
</evidence>
<dbReference type="Gene3D" id="3.10.580.10">
    <property type="entry name" value="CBS-domain"/>
    <property type="match status" value="1"/>
</dbReference>
<evidence type="ECO:0000259" key="3">
    <source>
        <dbReference type="PROSITE" id="PS51371"/>
    </source>
</evidence>
<dbReference type="RefSeq" id="WP_090412307.1">
    <property type="nucleotide sequence ID" value="NZ_FNOY01000010.1"/>
</dbReference>
<sequence>MLIRNYMTPDPLTVRPDTPVEEIANLLLKHRINGMPVVDEAGRLLGIVTAADLVYRGADERLEPRESVWKENFYISFLNPRGHAPGKAEGRTAAEVMTAEIHTVGPDMDPSVAARLMVNHRLVSLPVMEAGKVIGVISRIDLLGHLKKMENPLKRED</sequence>
<dbReference type="PANTHER" id="PTHR43080:SF29">
    <property type="entry name" value="OS02G0818000 PROTEIN"/>
    <property type="match status" value="1"/>
</dbReference>
<evidence type="ECO:0000313" key="5">
    <source>
        <dbReference type="Proteomes" id="UP000198640"/>
    </source>
</evidence>
<dbReference type="PANTHER" id="PTHR43080">
    <property type="entry name" value="CBS DOMAIN-CONTAINING PROTEIN CBSX3, MITOCHONDRIAL"/>
    <property type="match status" value="1"/>
</dbReference>
<gene>
    <name evidence="4" type="ORF">SAMN05421881_101012</name>
</gene>
<keyword evidence="5" id="KW-1185">Reference proteome</keyword>
<dbReference type="OrthoDB" id="9790355at2"/>
<organism evidence="4 5">
    <name type="scientific">Nitrosomonas halophila</name>
    <dbReference type="NCBI Taxonomy" id="44576"/>
    <lineage>
        <taxon>Bacteria</taxon>
        <taxon>Pseudomonadati</taxon>
        <taxon>Pseudomonadota</taxon>
        <taxon>Betaproteobacteria</taxon>
        <taxon>Nitrosomonadales</taxon>
        <taxon>Nitrosomonadaceae</taxon>
        <taxon>Nitrosomonas</taxon>
    </lineage>
</organism>
<dbReference type="InterPro" id="IPR000644">
    <property type="entry name" value="CBS_dom"/>
</dbReference>
<dbReference type="Proteomes" id="UP000198640">
    <property type="component" value="Unassembled WGS sequence"/>
</dbReference>
<evidence type="ECO:0000313" key="4">
    <source>
        <dbReference type="EMBL" id="SDX84187.1"/>
    </source>
</evidence>
<accession>A0A1H3F052</accession>
<dbReference type="Pfam" id="PF00571">
    <property type="entry name" value="CBS"/>
    <property type="match status" value="2"/>
</dbReference>
<dbReference type="AlphaFoldDB" id="A0A1H3F052"/>
<dbReference type="SUPFAM" id="SSF54631">
    <property type="entry name" value="CBS-domain pair"/>
    <property type="match status" value="1"/>
</dbReference>
<dbReference type="SMART" id="SM00116">
    <property type="entry name" value="CBS"/>
    <property type="match status" value="2"/>
</dbReference>
<dbReference type="EMBL" id="FNOY01000010">
    <property type="protein sequence ID" value="SDX84187.1"/>
    <property type="molecule type" value="Genomic_DNA"/>
</dbReference>
<dbReference type="InterPro" id="IPR046342">
    <property type="entry name" value="CBS_dom_sf"/>
</dbReference>
<dbReference type="InterPro" id="IPR051257">
    <property type="entry name" value="Diverse_CBS-Domain"/>
</dbReference>
<protein>
    <submittedName>
        <fullName evidence="4">CBS domain-containing protein</fullName>
    </submittedName>
</protein>
<feature type="domain" description="CBS" evidence="3">
    <location>
        <begin position="97"/>
        <end position="153"/>
    </location>
</feature>
<evidence type="ECO:0000256" key="1">
    <source>
        <dbReference type="ARBA" id="ARBA00023122"/>
    </source>
</evidence>
<dbReference type="PROSITE" id="PS51371">
    <property type="entry name" value="CBS"/>
    <property type="match status" value="2"/>
</dbReference>
<keyword evidence="1 2" id="KW-0129">CBS domain</keyword>
<name>A0A1H3F052_9PROT</name>